<dbReference type="KEGG" id="smo:SELMODRAFT_236210"/>
<evidence type="ECO:0000256" key="5">
    <source>
        <dbReference type="ARBA" id="ARBA00023295"/>
    </source>
</evidence>
<dbReference type="Proteomes" id="UP000001514">
    <property type="component" value="Unassembled WGS sequence"/>
</dbReference>
<dbReference type="STRING" id="88036.D8T6C1"/>
<gene>
    <name evidence="10" type="ORF">SELMODRAFT_236210</name>
</gene>
<evidence type="ECO:0000313" key="11">
    <source>
        <dbReference type="Proteomes" id="UP000001514"/>
    </source>
</evidence>
<dbReference type="EMBL" id="GL377680">
    <property type="protein sequence ID" value="EFJ07773.1"/>
    <property type="molecule type" value="Genomic_DNA"/>
</dbReference>
<organism evidence="11">
    <name type="scientific">Selaginella moellendorffii</name>
    <name type="common">Spikemoss</name>
    <dbReference type="NCBI Taxonomy" id="88036"/>
    <lineage>
        <taxon>Eukaryota</taxon>
        <taxon>Viridiplantae</taxon>
        <taxon>Streptophyta</taxon>
        <taxon>Embryophyta</taxon>
        <taxon>Tracheophyta</taxon>
        <taxon>Lycopodiopsida</taxon>
        <taxon>Selaginellales</taxon>
        <taxon>Selaginellaceae</taxon>
        <taxon>Selaginella</taxon>
    </lineage>
</organism>
<dbReference type="Pfam" id="PF07983">
    <property type="entry name" value="X8"/>
    <property type="match status" value="1"/>
</dbReference>
<dbReference type="InParanoid" id="D8T6C1"/>
<evidence type="ECO:0000256" key="6">
    <source>
        <dbReference type="RuleBase" id="RU004335"/>
    </source>
</evidence>
<dbReference type="GO" id="GO:0004553">
    <property type="term" value="F:hydrolase activity, hydrolyzing O-glycosyl compounds"/>
    <property type="evidence" value="ECO:0007669"/>
    <property type="project" value="InterPro"/>
</dbReference>
<dbReference type="Gene3D" id="3.20.20.80">
    <property type="entry name" value="Glycosidases"/>
    <property type="match status" value="1"/>
</dbReference>
<evidence type="ECO:0000256" key="3">
    <source>
        <dbReference type="ARBA" id="ARBA00022801"/>
    </source>
</evidence>
<dbReference type="FunFam" id="1.20.58.1040:FF:000002">
    <property type="entry name" value="Glucan endo-1,3-beta-glucosidase 8"/>
    <property type="match status" value="1"/>
</dbReference>
<feature type="domain" description="X8" evidence="9">
    <location>
        <begin position="378"/>
        <end position="460"/>
    </location>
</feature>
<evidence type="ECO:0000256" key="1">
    <source>
        <dbReference type="ARBA" id="ARBA00008773"/>
    </source>
</evidence>
<dbReference type="SMART" id="SM00768">
    <property type="entry name" value="X8"/>
    <property type="match status" value="1"/>
</dbReference>
<dbReference type="InterPro" id="IPR044965">
    <property type="entry name" value="Glyco_hydro_17_plant"/>
</dbReference>
<keyword evidence="4" id="KW-1015">Disulfide bond</keyword>
<dbReference type="eggNOG" id="ENOG502QQQS">
    <property type="taxonomic scope" value="Eukaryota"/>
</dbReference>
<dbReference type="SUPFAM" id="SSF51445">
    <property type="entry name" value="(Trans)glycosidases"/>
    <property type="match status" value="1"/>
</dbReference>
<dbReference type="OrthoDB" id="408788at2759"/>
<dbReference type="InterPro" id="IPR000490">
    <property type="entry name" value="Glyco_hydro_17"/>
</dbReference>
<dbReference type="InterPro" id="IPR012946">
    <property type="entry name" value="X8"/>
</dbReference>
<evidence type="ECO:0000256" key="7">
    <source>
        <dbReference type="RuleBase" id="RU004336"/>
    </source>
</evidence>
<dbReference type="Pfam" id="PF00332">
    <property type="entry name" value="Glyco_hydro_17"/>
    <property type="match status" value="1"/>
</dbReference>
<keyword evidence="11" id="KW-1185">Reference proteome</keyword>
<proteinExistence type="inferred from homology"/>
<dbReference type="PROSITE" id="PS00587">
    <property type="entry name" value="GLYCOSYL_HYDROL_F17"/>
    <property type="match status" value="1"/>
</dbReference>
<dbReference type="GO" id="GO:0005975">
    <property type="term" value="P:carbohydrate metabolic process"/>
    <property type="evidence" value="ECO:0007669"/>
    <property type="project" value="InterPro"/>
</dbReference>
<keyword evidence="5 7" id="KW-0326">Glycosidase</keyword>
<evidence type="ECO:0000259" key="9">
    <source>
        <dbReference type="SMART" id="SM00768"/>
    </source>
</evidence>
<name>D8T6C1_SELML</name>
<dbReference type="PANTHER" id="PTHR32227">
    <property type="entry name" value="GLUCAN ENDO-1,3-BETA-GLUCOSIDASE BG1-RELATED-RELATED"/>
    <property type="match status" value="1"/>
</dbReference>
<comment type="similarity">
    <text evidence="1 6">Belongs to the glycosyl hydrolase 17 family.</text>
</comment>
<evidence type="ECO:0000256" key="2">
    <source>
        <dbReference type="ARBA" id="ARBA00022729"/>
    </source>
</evidence>
<feature type="chain" id="PRO_5003123328" description="X8 domain-containing protein" evidence="8">
    <location>
        <begin position="26"/>
        <end position="495"/>
    </location>
</feature>
<reference evidence="10 11" key="1">
    <citation type="journal article" date="2011" name="Science">
        <title>The Selaginella genome identifies genetic changes associated with the evolution of vascular plants.</title>
        <authorList>
            <person name="Banks J.A."/>
            <person name="Nishiyama T."/>
            <person name="Hasebe M."/>
            <person name="Bowman J.L."/>
            <person name="Gribskov M."/>
            <person name="dePamphilis C."/>
            <person name="Albert V.A."/>
            <person name="Aono N."/>
            <person name="Aoyama T."/>
            <person name="Ambrose B.A."/>
            <person name="Ashton N.W."/>
            <person name="Axtell M.J."/>
            <person name="Barker E."/>
            <person name="Barker M.S."/>
            <person name="Bennetzen J.L."/>
            <person name="Bonawitz N.D."/>
            <person name="Chapple C."/>
            <person name="Cheng C."/>
            <person name="Correa L.G."/>
            <person name="Dacre M."/>
            <person name="DeBarry J."/>
            <person name="Dreyer I."/>
            <person name="Elias M."/>
            <person name="Engstrom E.M."/>
            <person name="Estelle M."/>
            <person name="Feng L."/>
            <person name="Finet C."/>
            <person name="Floyd S.K."/>
            <person name="Frommer W.B."/>
            <person name="Fujita T."/>
            <person name="Gramzow L."/>
            <person name="Gutensohn M."/>
            <person name="Harholt J."/>
            <person name="Hattori M."/>
            <person name="Heyl A."/>
            <person name="Hirai T."/>
            <person name="Hiwatashi Y."/>
            <person name="Ishikawa M."/>
            <person name="Iwata M."/>
            <person name="Karol K.G."/>
            <person name="Koehler B."/>
            <person name="Kolukisaoglu U."/>
            <person name="Kubo M."/>
            <person name="Kurata T."/>
            <person name="Lalonde S."/>
            <person name="Li K."/>
            <person name="Li Y."/>
            <person name="Litt A."/>
            <person name="Lyons E."/>
            <person name="Manning G."/>
            <person name="Maruyama T."/>
            <person name="Michael T.P."/>
            <person name="Mikami K."/>
            <person name="Miyazaki S."/>
            <person name="Morinaga S."/>
            <person name="Murata T."/>
            <person name="Mueller-Roeber B."/>
            <person name="Nelson D.R."/>
            <person name="Obara M."/>
            <person name="Oguri Y."/>
            <person name="Olmstead R.G."/>
            <person name="Onodera N."/>
            <person name="Petersen B.L."/>
            <person name="Pils B."/>
            <person name="Prigge M."/>
            <person name="Rensing S.A."/>
            <person name="Riano-Pachon D.M."/>
            <person name="Roberts A.W."/>
            <person name="Sato Y."/>
            <person name="Scheller H.V."/>
            <person name="Schulz B."/>
            <person name="Schulz C."/>
            <person name="Shakirov E.V."/>
            <person name="Shibagaki N."/>
            <person name="Shinohara N."/>
            <person name="Shippen D.E."/>
            <person name="Soerensen I."/>
            <person name="Sotooka R."/>
            <person name="Sugimoto N."/>
            <person name="Sugita M."/>
            <person name="Sumikawa N."/>
            <person name="Tanurdzic M."/>
            <person name="Theissen G."/>
            <person name="Ulvskov P."/>
            <person name="Wakazuki S."/>
            <person name="Weng J.K."/>
            <person name="Willats W.W."/>
            <person name="Wipf D."/>
            <person name="Wolf P.G."/>
            <person name="Yang L."/>
            <person name="Zimmer A.D."/>
            <person name="Zhu Q."/>
            <person name="Mitros T."/>
            <person name="Hellsten U."/>
            <person name="Loque D."/>
            <person name="Otillar R."/>
            <person name="Salamov A."/>
            <person name="Schmutz J."/>
            <person name="Shapiro H."/>
            <person name="Lindquist E."/>
            <person name="Lucas S."/>
            <person name="Rokhsar D."/>
            <person name="Grigoriev I.V."/>
        </authorList>
    </citation>
    <scope>NUCLEOTIDE SEQUENCE [LARGE SCALE GENOMIC DNA]</scope>
</reference>
<evidence type="ECO:0000256" key="4">
    <source>
        <dbReference type="ARBA" id="ARBA00023157"/>
    </source>
</evidence>
<accession>D8T6C1</accession>
<dbReference type="HOGENOM" id="CLU_024953_2_0_1"/>
<dbReference type="GO" id="GO:0005886">
    <property type="term" value="C:plasma membrane"/>
    <property type="evidence" value="ECO:0000318"/>
    <property type="project" value="GO_Central"/>
</dbReference>
<keyword evidence="2 8" id="KW-0732">Signal</keyword>
<evidence type="ECO:0000256" key="8">
    <source>
        <dbReference type="SAM" id="SignalP"/>
    </source>
</evidence>
<evidence type="ECO:0000313" key="10">
    <source>
        <dbReference type="EMBL" id="EFJ07773.1"/>
    </source>
</evidence>
<dbReference type="AlphaFoldDB" id="D8T6C1"/>
<feature type="signal peptide" evidence="8">
    <location>
        <begin position="1"/>
        <end position="25"/>
    </location>
</feature>
<keyword evidence="3 7" id="KW-0378">Hydrolase</keyword>
<dbReference type="Gene3D" id="1.20.58.1040">
    <property type="match status" value="1"/>
</dbReference>
<dbReference type="InterPro" id="IPR017853">
    <property type="entry name" value="GH"/>
</dbReference>
<dbReference type="Gramene" id="EFJ07773">
    <property type="protein sequence ID" value="EFJ07773"/>
    <property type="gene ID" value="SELMODRAFT_236210"/>
</dbReference>
<sequence>MAKLAGTIVCCYWIIVVASSSPAIGVNWGTFESVKLDPRAVVEMLEANGIGRVKLFDADPAVVGAFRNSKIELTVALPNEMLRLVGSLPAAARNWVRRNVTRYIRENVNIKYVAIGNEPFLKSYNGSYQSYTYPALINIQNALRGGDEGTRAVKATIPMNADVLAETVPMIPSGGAFRTDVAAEMSRIAAALADHASPFTINIYPFLSLAQDPFFPKEFAFLDGAAPPLVDGDRSYSNAFAAAYDTLAAALARIGFPDMAIVVGEIGWPTEGHPDATATNAQRFNQRLVDHILDGAGTPMRAGPMEIFLFALLDEDQKPIAAGNFERHWGILASDGAAKYTLNLTVLGGTNSNSNSNLNSSRPAMAMDGVRVRRLPSKWCVLNPDADVTLVGQNMEYACSFADCTPLMYGGSCNEIGGDGNASFAFNSYFQINQQERHSCHFDGLGTITKVDPSLGSCVFRIGIQSAATRRSQSWITAVALIFPLFSSQILTSLP</sequence>
<protein>
    <recommendedName>
        <fullName evidence="9">X8 domain-containing protein</fullName>
    </recommendedName>
</protein>